<gene>
    <name evidence="1" type="ORF">H5410_029581</name>
</gene>
<dbReference type="Proteomes" id="UP000824120">
    <property type="component" value="Chromosome 6"/>
</dbReference>
<protein>
    <submittedName>
        <fullName evidence="1">Uncharacterized protein</fullName>
    </submittedName>
</protein>
<sequence length="226" mass="26511">MSDSSFFDLDEDKSTLIAEDIKLENLRFLETVMLSYSKDTEHIFKRFPNLQVLGFDTNESWDYSTKKFWFPKLDCLTELEELTVRFAYTRGFSPATNRPWNFNFPLRLKKLRLYDFRLTSDSLSTIARLPNLEVLSLYRTIIQGGEWNMGEEDTFENLKCLTLNKVTLAKWERCCKLEEIPPSFKAIGSLKIIKLVECPQLEDSVMKIKEYANDMRGGDELQIRPE</sequence>
<dbReference type="EMBL" id="JACXVP010000006">
    <property type="protein sequence ID" value="KAG5598211.1"/>
    <property type="molecule type" value="Genomic_DNA"/>
</dbReference>
<keyword evidence="2" id="KW-1185">Reference proteome</keyword>
<dbReference type="OrthoDB" id="1291962at2759"/>
<dbReference type="InterPro" id="IPR032675">
    <property type="entry name" value="LRR_dom_sf"/>
</dbReference>
<name>A0A9J5YBW8_SOLCO</name>
<accession>A0A9J5YBW8</accession>
<proteinExistence type="predicted"/>
<dbReference type="SUPFAM" id="SSF52047">
    <property type="entry name" value="RNI-like"/>
    <property type="match status" value="1"/>
</dbReference>
<comment type="caution">
    <text evidence="1">The sequence shown here is derived from an EMBL/GenBank/DDBJ whole genome shotgun (WGS) entry which is preliminary data.</text>
</comment>
<dbReference type="Gene3D" id="3.80.10.10">
    <property type="entry name" value="Ribonuclease Inhibitor"/>
    <property type="match status" value="1"/>
</dbReference>
<dbReference type="PANTHER" id="PTHR15140">
    <property type="entry name" value="TUBULIN-SPECIFIC CHAPERONE E"/>
    <property type="match status" value="1"/>
</dbReference>
<reference evidence="1 2" key="1">
    <citation type="submission" date="2020-09" db="EMBL/GenBank/DDBJ databases">
        <title>De no assembly of potato wild relative species, Solanum commersonii.</title>
        <authorList>
            <person name="Cho K."/>
        </authorList>
    </citation>
    <scope>NUCLEOTIDE SEQUENCE [LARGE SCALE GENOMIC DNA]</scope>
    <source>
        <strain evidence="1">LZ3.2</strain>
        <tissue evidence="1">Leaf</tissue>
    </source>
</reference>
<dbReference type="PANTHER" id="PTHR15140:SF52">
    <property type="entry name" value="LATE BLIGHT RESISTANCE PROTEIN HOMOLOG R1A-4"/>
    <property type="match status" value="1"/>
</dbReference>
<dbReference type="AlphaFoldDB" id="A0A9J5YBW8"/>
<evidence type="ECO:0000313" key="1">
    <source>
        <dbReference type="EMBL" id="KAG5598211.1"/>
    </source>
</evidence>
<evidence type="ECO:0000313" key="2">
    <source>
        <dbReference type="Proteomes" id="UP000824120"/>
    </source>
</evidence>
<organism evidence="1 2">
    <name type="scientific">Solanum commersonii</name>
    <name type="common">Commerson's wild potato</name>
    <name type="synonym">Commerson's nightshade</name>
    <dbReference type="NCBI Taxonomy" id="4109"/>
    <lineage>
        <taxon>Eukaryota</taxon>
        <taxon>Viridiplantae</taxon>
        <taxon>Streptophyta</taxon>
        <taxon>Embryophyta</taxon>
        <taxon>Tracheophyta</taxon>
        <taxon>Spermatophyta</taxon>
        <taxon>Magnoliopsida</taxon>
        <taxon>eudicotyledons</taxon>
        <taxon>Gunneridae</taxon>
        <taxon>Pentapetalae</taxon>
        <taxon>asterids</taxon>
        <taxon>lamiids</taxon>
        <taxon>Solanales</taxon>
        <taxon>Solanaceae</taxon>
        <taxon>Solanoideae</taxon>
        <taxon>Solaneae</taxon>
        <taxon>Solanum</taxon>
    </lineage>
</organism>